<dbReference type="Pfam" id="PF02909">
    <property type="entry name" value="TetR_C_1"/>
    <property type="match status" value="1"/>
</dbReference>
<dbReference type="InterPro" id="IPR004111">
    <property type="entry name" value="Repressor_TetR_C"/>
</dbReference>
<evidence type="ECO:0000313" key="8">
    <source>
        <dbReference type="Proteomes" id="UP000199385"/>
    </source>
</evidence>
<dbReference type="SUPFAM" id="SSF48498">
    <property type="entry name" value="Tetracyclin repressor-like, C-terminal domain"/>
    <property type="match status" value="1"/>
</dbReference>
<keyword evidence="8" id="KW-1185">Reference proteome</keyword>
<dbReference type="GO" id="GO:0003700">
    <property type="term" value="F:DNA-binding transcription factor activity"/>
    <property type="evidence" value="ECO:0007669"/>
    <property type="project" value="TreeGrafter"/>
</dbReference>
<protein>
    <submittedName>
        <fullName evidence="7">Transcriptional regulator, TetR family</fullName>
    </submittedName>
</protein>
<dbReference type="EMBL" id="LT594323">
    <property type="protein sequence ID" value="SBT51526.1"/>
    <property type="molecule type" value="Genomic_DNA"/>
</dbReference>
<keyword evidence="1" id="KW-0678">Repressor</keyword>
<dbReference type="InterPro" id="IPR009057">
    <property type="entry name" value="Homeodomain-like_sf"/>
</dbReference>
<evidence type="ECO:0000256" key="5">
    <source>
        <dbReference type="PROSITE-ProRule" id="PRU00335"/>
    </source>
</evidence>
<sequence length="204" mass="22485">MALDESTIVRAALDLLRTDGLDGVTVRRLGDRLGVKAPAIYWRFPGKRELLEAMAEEILRARLGELAPYDGRGPWRDWLTDLLLRLREALLAYPDGARIVTGARPLATPTLGRVSEYALRALADVGLDLTTAGTIVYTALHFTFGHLIEEQSSPVPQELDPATLATFAERHPTVARLVATGYDRVDVYRAGLALILREPESGQR</sequence>
<evidence type="ECO:0000259" key="6">
    <source>
        <dbReference type="PROSITE" id="PS50977"/>
    </source>
</evidence>
<dbReference type="InterPro" id="IPR036271">
    <property type="entry name" value="Tet_transcr_reg_TetR-rel_C_sf"/>
</dbReference>
<dbReference type="OrthoDB" id="3214072at2"/>
<dbReference type="AlphaFoldDB" id="A0A1A9A4Z4"/>
<evidence type="ECO:0000256" key="4">
    <source>
        <dbReference type="ARBA" id="ARBA00023163"/>
    </source>
</evidence>
<dbReference type="Gene3D" id="1.10.10.60">
    <property type="entry name" value="Homeodomain-like"/>
    <property type="match status" value="1"/>
</dbReference>
<dbReference type="SUPFAM" id="SSF46689">
    <property type="entry name" value="Homeodomain-like"/>
    <property type="match status" value="1"/>
</dbReference>
<feature type="DNA-binding region" description="H-T-H motif" evidence="5">
    <location>
        <begin position="25"/>
        <end position="44"/>
    </location>
</feature>
<dbReference type="Pfam" id="PF00440">
    <property type="entry name" value="TetR_N"/>
    <property type="match status" value="1"/>
</dbReference>
<name>A0A1A9A4Z4_9ACTN</name>
<dbReference type="GO" id="GO:0046677">
    <property type="term" value="P:response to antibiotic"/>
    <property type="evidence" value="ECO:0007669"/>
    <property type="project" value="InterPro"/>
</dbReference>
<dbReference type="PANTHER" id="PTHR30055">
    <property type="entry name" value="HTH-TYPE TRANSCRIPTIONAL REGULATOR RUTR"/>
    <property type="match status" value="1"/>
</dbReference>
<evidence type="ECO:0000256" key="1">
    <source>
        <dbReference type="ARBA" id="ARBA00022491"/>
    </source>
</evidence>
<dbReference type="RefSeq" id="WP_091669651.1">
    <property type="nucleotide sequence ID" value="NZ_LT594323.1"/>
</dbReference>
<feature type="domain" description="HTH tetR-type" evidence="6">
    <location>
        <begin position="2"/>
        <end position="62"/>
    </location>
</feature>
<gene>
    <name evidence="7" type="ORF">GA0070611_5217</name>
</gene>
<dbReference type="GO" id="GO:0045892">
    <property type="term" value="P:negative regulation of DNA-templated transcription"/>
    <property type="evidence" value="ECO:0007669"/>
    <property type="project" value="InterPro"/>
</dbReference>
<dbReference type="STRING" id="261654.GA0070611_5217"/>
<dbReference type="PRINTS" id="PR00400">
    <property type="entry name" value="TETREPRESSOR"/>
</dbReference>
<dbReference type="PANTHER" id="PTHR30055:SF151">
    <property type="entry name" value="TRANSCRIPTIONAL REGULATORY PROTEIN"/>
    <property type="match status" value="1"/>
</dbReference>
<dbReference type="PROSITE" id="PS50977">
    <property type="entry name" value="HTH_TETR_2"/>
    <property type="match status" value="1"/>
</dbReference>
<dbReference type="InterPro" id="IPR001647">
    <property type="entry name" value="HTH_TetR"/>
</dbReference>
<dbReference type="PRINTS" id="PR00455">
    <property type="entry name" value="HTHTETR"/>
</dbReference>
<keyword evidence="2" id="KW-0805">Transcription regulation</keyword>
<evidence type="ECO:0000256" key="2">
    <source>
        <dbReference type="ARBA" id="ARBA00023015"/>
    </source>
</evidence>
<proteinExistence type="predicted"/>
<dbReference type="GO" id="GO:0000976">
    <property type="term" value="F:transcription cis-regulatory region binding"/>
    <property type="evidence" value="ECO:0007669"/>
    <property type="project" value="TreeGrafter"/>
</dbReference>
<dbReference type="InterPro" id="IPR050109">
    <property type="entry name" value="HTH-type_TetR-like_transc_reg"/>
</dbReference>
<reference evidence="8" key="1">
    <citation type="submission" date="2016-06" db="EMBL/GenBank/DDBJ databases">
        <authorList>
            <person name="Varghese N."/>
            <person name="Submissions Spin"/>
        </authorList>
    </citation>
    <scope>NUCLEOTIDE SEQUENCE [LARGE SCALE GENOMIC DNA]</scope>
    <source>
        <strain evidence="8">DSM 44815</strain>
    </source>
</reference>
<evidence type="ECO:0000313" key="7">
    <source>
        <dbReference type="EMBL" id="SBT51526.1"/>
    </source>
</evidence>
<dbReference type="InterPro" id="IPR003012">
    <property type="entry name" value="Tet_transcr_reg_TetR"/>
</dbReference>
<keyword evidence="4" id="KW-0804">Transcription</keyword>
<accession>A0A1A9A4Z4</accession>
<keyword evidence="3 5" id="KW-0238">DNA-binding</keyword>
<dbReference type="Gene3D" id="1.10.357.10">
    <property type="entry name" value="Tetracycline Repressor, domain 2"/>
    <property type="match status" value="1"/>
</dbReference>
<evidence type="ECO:0000256" key="3">
    <source>
        <dbReference type="ARBA" id="ARBA00023125"/>
    </source>
</evidence>
<organism evidence="7 8">
    <name type="scientific">Micromonospora auratinigra</name>
    <dbReference type="NCBI Taxonomy" id="261654"/>
    <lineage>
        <taxon>Bacteria</taxon>
        <taxon>Bacillati</taxon>
        <taxon>Actinomycetota</taxon>
        <taxon>Actinomycetes</taxon>
        <taxon>Micromonosporales</taxon>
        <taxon>Micromonosporaceae</taxon>
        <taxon>Micromonospora</taxon>
    </lineage>
</organism>
<dbReference type="Proteomes" id="UP000199385">
    <property type="component" value="Chromosome I"/>
</dbReference>
<dbReference type="PATRIC" id="fig|261654.4.peg.5286"/>